<name>M1I9N7_9CAUD</name>
<evidence type="ECO:0000313" key="1">
    <source>
        <dbReference type="EMBL" id="AGE61147.1"/>
    </source>
</evidence>
<keyword evidence="2" id="KW-1185">Reference proteome</keyword>
<dbReference type="RefSeq" id="YP_007517542.1">
    <property type="nucleotide sequence ID" value="NC_020478.1"/>
</dbReference>
<dbReference type="KEGG" id="vg:14697481"/>
<accession>M1I9N7</accession>
<organism evidence="1 2">
    <name type="scientific">Bacillus phage Andromeda</name>
    <dbReference type="NCBI Taxonomy" id="2880537"/>
    <lineage>
        <taxon>Viruses</taxon>
        <taxon>Duplodnaviria</taxon>
        <taxon>Heunggongvirae</taxon>
        <taxon>Uroviricota</taxon>
        <taxon>Caudoviricetes</taxon>
        <taxon>Ehrlichviridae</taxon>
        <taxon>Andromedavirus</taxon>
        <taxon>Andromedavirus andromeda</taxon>
    </lineage>
</organism>
<gene>
    <name evidence="1" type="ORF">ANDROMEDA_77</name>
</gene>
<protein>
    <submittedName>
        <fullName evidence="1">Uncharacterized protein</fullName>
    </submittedName>
</protein>
<dbReference type="GeneID" id="14697481"/>
<proteinExistence type="predicted"/>
<reference evidence="1 2" key="1">
    <citation type="journal article" date="2013" name="Virology">
        <title>Genomic characterization of six novel Bacillus pumilus bacteriophages.</title>
        <authorList>
            <person name="Lorenz L."/>
            <person name="Lins B."/>
            <person name="Barrett J."/>
            <person name="Montgomery A."/>
            <person name="Trapani S."/>
            <person name="Schindler A."/>
            <person name="Christie G.E."/>
            <person name="Cresawn S.G."/>
            <person name="Temple L."/>
        </authorList>
    </citation>
    <scope>NUCLEOTIDE SEQUENCE [LARGE SCALE GENOMIC DNA]</scope>
</reference>
<sequence>MSKLEEFCERVQALEEEYGLYLDIDHEQRIIVAINPEDGEELYLDGR</sequence>
<dbReference type="EMBL" id="KC330684">
    <property type="protein sequence ID" value="AGE61147.1"/>
    <property type="molecule type" value="Genomic_DNA"/>
</dbReference>
<evidence type="ECO:0000313" key="2">
    <source>
        <dbReference type="Proteomes" id="UP000011289"/>
    </source>
</evidence>
<dbReference type="Proteomes" id="UP000011289">
    <property type="component" value="Segment"/>
</dbReference>